<protein>
    <submittedName>
        <fullName evidence="2">Uncharacterized protein</fullName>
    </submittedName>
</protein>
<evidence type="ECO:0000313" key="3">
    <source>
        <dbReference type="Proteomes" id="UP000625711"/>
    </source>
</evidence>
<reference evidence="2" key="1">
    <citation type="submission" date="2020-08" db="EMBL/GenBank/DDBJ databases">
        <title>Genome sequencing and assembly of the red palm weevil Rhynchophorus ferrugineus.</title>
        <authorList>
            <person name="Dias G.B."/>
            <person name="Bergman C.M."/>
            <person name="Manee M."/>
        </authorList>
    </citation>
    <scope>NUCLEOTIDE SEQUENCE</scope>
    <source>
        <strain evidence="2">AA-2017</strain>
        <tissue evidence="2">Whole larva</tissue>
    </source>
</reference>
<dbReference type="EMBL" id="JAACXV010000179">
    <property type="protein sequence ID" value="KAF7282316.1"/>
    <property type="molecule type" value="Genomic_DNA"/>
</dbReference>
<keyword evidence="3" id="KW-1185">Reference proteome</keyword>
<evidence type="ECO:0000256" key="1">
    <source>
        <dbReference type="SAM" id="MobiDB-lite"/>
    </source>
</evidence>
<evidence type="ECO:0000313" key="2">
    <source>
        <dbReference type="EMBL" id="KAF7282316.1"/>
    </source>
</evidence>
<proteinExistence type="predicted"/>
<sequence>MFGPTGTREIPEGGDEAAVSVVVDPQGCGLLHVRGDCSPAHLITNGNYCRYEARGRPTVAERRRAGMPGVGDRGRGGWKGREGGPVLPRHGMIARDSGAVPRTSRRLKAWIF</sequence>
<accession>A0A834MHE8</accession>
<dbReference type="AlphaFoldDB" id="A0A834MHE8"/>
<gene>
    <name evidence="2" type="ORF">GWI33_002890</name>
</gene>
<feature type="region of interest" description="Disordered" evidence="1">
    <location>
        <begin position="62"/>
        <end position="92"/>
    </location>
</feature>
<dbReference type="Proteomes" id="UP000625711">
    <property type="component" value="Unassembled WGS sequence"/>
</dbReference>
<feature type="compositionally biased region" description="Basic and acidic residues" evidence="1">
    <location>
        <begin position="72"/>
        <end position="82"/>
    </location>
</feature>
<name>A0A834MHE8_RHYFE</name>
<organism evidence="2 3">
    <name type="scientific">Rhynchophorus ferrugineus</name>
    <name type="common">Red palm weevil</name>
    <name type="synonym">Curculio ferrugineus</name>
    <dbReference type="NCBI Taxonomy" id="354439"/>
    <lineage>
        <taxon>Eukaryota</taxon>
        <taxon>Metazoa</taxon>
        <taxon>Ecdysozoa</taxon>
        <taxon>Arthropoda</taxon>
        <taxon>Hexapoda</taxon>
        <taxon>Insecta</taxon>
        <taxon>Pterygota</taxon>
        <taxon>Neoptera</taxon>
        <taxon>Endopterygota</taxon>
        <taxon>Coleoptera</taxon>
        <taxon>Polyphaga</taxon>
        <taxon>Cucujiformia</taxon>
        <taxon>Curculionidae</taxon>
        <taxon>Dryophthorinae</taxon>
        <taxon>Rhynchophorus</taxon>
    </lineage>
</organism>
<comment type="caution">
    <text evidence="2">The sequence shown here is derived from an EMBL/GenBank/DDBJ whole genome shotgun (WGS) entry which is preliminary data.</text>
</comment>